<accession>A0A8S5NYP4</accession>
<evidence type="ECO:0000313" key="2">
    <source>
        <dbReference type="EMBL" id="DAD99857.1"/>
    </source>
</evidence>
<protein>
    <submittedName>
        <fullName evidence="2">Major capsid protein</fullName>
    </submittedName>
</protein>
<feature type="compositionally biased region" description="Basic and acidic residues" evidence="1">
    <location>
        <begin position="129"/>
        <end position="141"/>
    </location>
</feature>
<feature type="region of interest" description="Disordered" evidence="1">
    <location>
        <begin position="129"/>
        <end position="173"/>
    </location>
</feature>
<name>A0A8S5NYP4_9CAUD</name>
<feature type="region of interest" description="Disordered" evidence="1">
    <location>
        <begin position="1"/>
        <end position="79"/>
    </location>
</feature>
<dbReference type="EMBL" id="BK015295">
    <property type="protein sequence ID" value="DAD99857.1"/>
    <property type="molecule type" value="Genomic_DNA"/>
</dbReference>
<evidence type="ECO:0000256" key="1">
    <source>
        <dbReference type="SAM" id="MobiDB-lite"/>
    </source>
</evidence>
<organism evidence="2">
    <name type="scientific">Siphoviridae sp. ctwhn18</name>
    <dbReference type="NCBI Taxonomy" id="2825733"/>
    <lineage>
        <taxon>Viruses</taxon>
        <taxon>Duplodnaviria</taxon>
        <taxon>Heunggongvirae</taxon>
        <taxon>Uroviricota</taxon>
        <taxon>Caudoviricetes</taxon>
    </lineage>
</organism>
<sequence length="173" mass="18573">MDENKKNVPEEEEKKPTETPPEGEPKEPEKSAEKKSDEPKNEPAKAEEKEPDGKQADEGGDGAAEKPEPVAAPDSKDEEILRLKTQIAAMQLGVKPDCMEDAVAIAESYVKAGKNDDINSALTAVIKKYPDMKSDGGDSKKQGGFKVGAGSSEKEENADSSRLASAFGLRKKK</sequence>
<reference evidence="2" key="1">
    <citation type="journal article" date="2021" name="Proc. Natl. Acad. Sci. U.S.A.">
        <title>A Catalog of Tens of Thousands of Viruses from Human Metagenomes Reveals Hidden Associations with Chronic Diseases.</title>
        <authorList>
            <person name="Tisza M.J."/>
            <person name="Buck C.B."/>
        </authorList>
    </citation>
    <scope>NUCLEOTIDE SEQUENCE</scope>
    <source>
        <strain evidence="2">Ctwhn18</strain>
    </source>
</reference>
<proteinExistence type="predicted"/>